<dbReference type="RefSeq" id="WP_303702117.1">
    <property type="nucleotide sequence ID" value="NZ_VSIV01000376.1"/>
</dbReference>
<accession>A0A5D0MKC5</accession>
<gene>
    <name evidence="1" type="ORF">FXF49_11875</name>
</gene>
<proteinExistence type="predicted"/>
<dbReference type="EMBL" id="VSIV01000376">
    <property type="protein sequence ID" value="TYB32365.1"/>
    <property type="molecule type" value="Genomic_DNA"/>
</dbReference>
<dbReference type="AlphaFoldDB" id="A0A5D0MKC5"/>
<name>A0A5D0MKC5_FLESI</name>
<reference evidence="1 2" key="1">
    <citation type="submission" date="2019-08" db="EMBL/GenBank/DDBJ databases">
        <title>Genomic characterization of a novel candidate phylum (ARYD3) from a high temperature, high salinity tertiary oil reservoir in north central Oklahoma, USA.</title>
        <authorList>
            <person name="Youssef N.H."/>
            <person name="Yadav A."/>
            <person name="Elshahed M.S."/>
        </authorList>
    </citation>
    <scope>NUCLEOTIDE SEQUENCE [LARGE SCALE GENOMIC DNA]</scope>
    <source>
        <strain evidence="1">ARYD1</strain>
    </source>
</reference>
<dbReference type="Proteomes" id="UP000323337">
    <property type="component" value="Unassembled WGS sequence"/>
</dbReference>
<comment type="caution">
    <text evidence="1">The sequence shown here is derived from an EMBL/GenBank/DDBJ whole genome shotgun (WGS) entry which is preliminary data.</text>
</comment>
<protein>
    <recommendedName>
        <fullName evidence="3">Core-binding (CB) domain-containing protein</fullName>
    </recommendedName>
</protein>
<sequence>MKNILFEEFRREYRITGSNSNLKQVYRLINQFLEFVRNKYPHVRKIEMIRQDQRNAYYKHLKKMCEQGKISKSYLKDTLYATNKFFKEINKHELCYDVIKILKSTEGKKELTVTFEEYENVKALRRRYGKILTPEQIKG</sequence>
<organism evidence="1 2">
    <name type="scientific">Flexistipes sinusarabici</name>
    <dbReference type="NCBI Taxonomy" id="2352"/>
    <lineage>
        <taxon>Bacteria</taxon>
        <taxon>Pseudomonadati</taxon>
        <taxon>Deferribacterota</taxon>
        <taxon>Deferribacteres</taxon>
        <taxon>Deferribacterales</taxon>
        <taxon>Flexistipitaceae</taxon>
        <taxon>Flexistipes</taxon>
    </lineage>
</organism>
<evidence type="ECO:0000313" key="2">
    <source>
        <dbReference type="Proteomes" id="UP000323337"/>
    </source>
</evidence>
<evidence type="ECO:0008006" key="3">
    <source>
        <dbReference type="Google" id="ProtNLM"/>
    </source>
</evidence>
<evidence type="ECO:0000313" key="1">
    <source>
        <dbReference type="EMBL" id="TYB32365.1"/>
    </source>
</evidence>